<dbReference type="Pfam" id="PF01451">
    <property type="entry name" value="LMWPc"/>
    <property type="match status" value="1"/>
</dbReference>
<gene>
    <name evidence="3" type="ORF">DFP98_113102</name>
</gene>
<keyword evidence="4" id="KW-1185">Reference proteome</keyword>
<dbReference type="AlphaFoldDB" id="A0A3D9JPT4"/>
<dbReference type="OrthoDB" id="9784339at2"/>
<evidence type="ECO:0000259" key="2">
    <source>
        <dbReference type="SMART" id="SM00226"/>
    </source>
</evidence>
<protein>
    <submittedName>
        <fullName evidence="3">Thioredoxin type arsenate reductase</fullName>
    </submittedName>
</protein>
<evidence type="ECO:0000313" key="4">
    <source>
        <dbReference type="Proteomes" id="UP000256977"/>
    </source>
</evidence>
<evidence type="ECO:0000313" key="3">
    <source>
        <dbReference type="EMBL" id="RED76042.1"/>
    </source>
</evidence>
<dbReference type="InterPro" id="IPR036196">
    <property type="entry name" value="Ptyr_pPase_sf"/>
</dbReference>
<dbReference type="Proteomes" id="UP000256977">
    <property type="component" value="Unassembled WGS sequence"/>
</dbReference>
<evidence type="ECO:0000256" key="1">
    <source>
        <dbReference type="ARBA" id="ARBA00022849"/>
    </source>
</evidence>
<sequence length="146" mass="16319">MATNDRPLRIYFLCGQNRCRSQMAEAFVKSLGNPNIIVESAGLDPHPLHPLTVEAMNEIGIDLSGYTSKKIDMKVFLAATVIIKLCEDVQERCPIVPFGIRNEQWNIPDPLGSTPPTLEDVRKARDEIKEKVHTLLNQYSAIVTTS</sequence>
<name>A0A3D9JPT4_9BACL</name>
<organism evidence="3 4">
    <name type="scientific">Cohnella phaseoli</name>
    <dbReference type="NCBI Taxonomy" id="456490"/>
    <lineage>
        <taxon>Bacteria</taxon>
        <taxon>Bacillati</taxon>
        <taxon>Bacillota</taxon>
        <taxon>Bacilli</taxon>
        <taxon>Bacillales</taxon>
        <taxon>Paenibacillaceae</taxon>
        <taxon>Cohnella</taxon>
    </lineage>
</organism>
<dbReference type="SMART" id="SM00226">
    <property type="entry name" value="LMWPc"/>
    <property type="match status" value="1"/>
</dbReference>
<accession>A0A3D9JPT4</accession>
<dbReference type="RefSeq" id="WP_116061845.1">
    <property type="nucleotide sequence ID" value="NZ_QRDZ01000013.1"/>
</dbReference>
<proteinExistence type="predicted"/>
<dbReference type="PANTHER" id="PTHR43428:SF1">
    <property type="entry name" value="ARSENATE REDUCTASE"/>
    <property type="match status" value="1"/>
</dbReference>
<dbReference type="PANTHER" id="PTHR43428">
    <property type="entry name" value="ARSENATE REDUCTASE"/>
    <property type="match status" value="1"/>
</dbReference>
<dbReference type="GO" id="GO:0046685">
    <property type="term" value="P:response to arsenic-containing substance"/>
    <property type="evidence" value="ECO:0007669"/>
    <property type="project" value="UniProtKB-KW"/>
</dbReference>
<dbReference type="SUPFAM" id="SSF52788">
    <property type="entry name" value="Phosphotyrosine protein phosphatases I"/>
    <property type="match status" value="1"/>
</dbReference>
<dbReference type="EMBL" id="QRDZ01000013">
    <property type="protein sequence ID" value="RED76042.1"/>
    <property type="molecule type" value="Genomic_DNA"/>
</dbReference>
<reference evidence="3 4" key="1">
    <citation type="submission" date="2018-07" db="EMBL/GenBank/DDBJ databases">
        <title>Genomic Encyclopedia of Type Strains, Phase III (KMG-III): the genomes of soil and plant-associated and newly described type strains.</title>
        <authorList>
            <person name="Whitman W."/>
        </authorList>
    </citation>
    <scope>NUCLEOTIDE SEQUENCE [LARGE SCALE GENOMIC DNA]</scope>
    <source>
        <strain evidence="3 4">CECT 7287</strain>
    </source>
</reference>
<dbReference type="CDD" id="cd16345">
    <property type="entry name" value="LMWP_ArsC"/>
    <property type="match status" value="1"/>
</dbReference>
<keyword evidence="1" id="KW-0059">Arsenical resistance</keyword>
<dbReference type="InterPro" id="IPR023485">
    <property type="entry name" value="Ptyr_pPase"/>
</dbReference>
<comment type="caution">
    <text evidence="3">The sequence shown here is derived from an EMBL/GenBank/DDBJ whole genome shotgun (WGS) entry which is preliminary data.</text>
</comment>
<feature type="domain" description="Phosphotyrosine protein phosphatase I" evidence="2">
    <location>
        <begin position="8"/>
        <end position="138"/>
    </location>
</feature>
<dbReference type="Gene3D" id="3.40.50.2300">
    <property type="match status" value="1"/>
</dbReference>